<organism evidence="1 2">
    <name type="scientific">Litomosoides sigmodontis</name>
    <name type="common">Filarial nematode worm</name>
    <dbReference type="NCBI Taxonomy" id="42156"/>
    <lineage>
        <taxon>Eukaryota</taxon>
        <taxon>Metazoa</taxon>
        <taxon>Ecdysozoa</taxon>
        <taxon>Nematoda</taxon>
        <taxon>Chromadorea</taxon>
        <taxon>Rhabditida</taxon>
        <taxon>Spirurina</taxon>
        <taxon>Spiruromorpha</taxon>
        <taxon>Filarioidea</taxon>
        <taxon>Onchocercidae</taxon>
        <taxon>Litomosoides</taxon>
    </lineage>
</organism>
<dbReference type="Pfam" id="PF05380">
    <property type="entry name" value="Peptidase_A17"/>
    <property type="match status" value="1"/>
</dbReference>
<dbReference type="AlphaFoldDB" id="A0A3P6U9W3"/>
<accession>A0A3P6U9W3</accession>
<evidence type="ECO:0000313" key="2">
    <source>
        <dbReference type="Proteomes" id="UP000277928"/>
    </source>
</evidence>
<reference evidence="1 2" key="1">
    <citation type="submission" date="2018-08" db="EMBL/GenBank/DDBJ databases">
        <authorList>
            <person name="Laetsch R D."/>
            <person name="Stevens L."/>
            <person name="Kumar S."/>
            <person name="Blaxter L. M."/>
        </authorList>
    </citation>
    <scope>NUCLEOTIDE SEQUENCE [LARGE SCALE GENOMIC DNA]</scope>
</reference>
<dbReference type="OrthoDB" id="5857971at2759"/>
<gene>
    <name evidence="1" type="ORF">NLS_LOCUS8604</name>
</gene>
<dbReference type="InterPro" id="IPR008042">
    <property type="entry name" value="Retrotrans_Pao"/>
</dbReference>
<proteinExistence type="predicted"/>
<protein>
    <submittedName>
        <fullName evidence="1">Uncharacterized protein</fullName>
    </submittedName>
</protein>
<dbReference type="STRING" id="42156.A0A3P6U9W3"/>
<keyword evidence="2" id="KW-1185">Reference proteome</keyword>
<dbReference type="EMBL" id="UYRX01001124">
    <property type="protein sequence ID" value="VDK88310.1"/>
    <property type="molecule type" value="Genomic_DNA"/>
</dbReference>
<sequence>MSAEGEETWEDLIDAWSSYIKDIPRAVTNSSQSTTLHVFTDASSVAYVAAIYTVQEKDAHLIFAKCGSAPIKGATIPRLELTVHSNEGNAQPKAALSCGVPWTQQGFPYAEELENSVFTNPYLMKGDHIINESEVNWTTDTNAVSKYQLFMTEINQQETVDSENPKFPILI</sequence>
<evidence type="ECO:0000313" key="1">
    <source>
        <dbReference type="EMBL" id="VDK88310.1"/>
    </source>
</evidence>
<dbReference type="Proteomes" id="UP000277928">
    <property type="component" value="Unassembled WGS sequence"/>
</dbReference>
<name>A0A3P6U9W3_LITSI</name>